<feature type="transmembrane region" description="Helical" evidence="1">
    <location>
        <begin position="320"/>
        <end position="339"/>
    </location>
</feature>
<evidence type="ECO:0000313" key="3">
    <source>
        <dbReference type="EMBL" id="MBB5709725.1"/>
    </source>
</evidence>
<dbReference type="PANTHER" id="PTHR30590">
    <property type="entry name" value="INNER MEMBRANE PROTEIN"/>
    <property type="match status" value="1"/>
</dbReference>
<feature type="transmembrane region" description="Helical" evidence="1">
    <location>
        <begin position="139"/>
        <end position="162"/>
    </location>
</feature>
<dbReference type="Pfam" id="PF04235">
    <property type="entry name" value="DUF418"/>
    <property type="match status" value="1"/>
</dbReference>
<dbReference type="EMBL" id="JACIJF010000002">
    <property type="protein sequence ID" value="MBB5709725.1"/>
    <property type="molecule type" value="Genomic_DNA"/>
</dbReference>
<sequence length="406" mass="45877">MVVTLPESGSGMQGKRIAAVDIVRGFALMALFLVHMMESYELYWANPQSGPADAVFLLFMGKSFSLLALCFGFSFFILMDRAAQRGQDFSLRFAWRLLILGAIGVLHGVIYRGDIIQVLAVIGMLLLLMHRVEDNRLLAAFAGLLLLAPSLWFQLVAAALGADWANQPSRSSHDPAMAIYLGGTLTETLRANLWQGQVPKWWFMLEYGRVVQILGLFVLGMLLGRIGFFERLDRFTVSRRVALACLVGVMVASYFWRAVVFNWFATFGHGDGANRMFDAILASWFELAGTFTWGLVLLELCRTPAVRLLDKLAPVGRATLTLYILQSAVFVPLFYNFGLGLWDDWSQETRLVVALVAIGLQVWGARLWFARFHYGPIEWVWRALTYWRRDVPFRREPRRAGRLCTA</sequence>
<feature type="transmembrane region" description="Helical" evidence="1">
    <location>
        <begin position="351"/>
        <end position="369"/>
    </location>
</feature>
<dbReference type="InterPro" id="IPR052529">
    <property type="entry name" value="Bact_Transport_Assoc"/>
</dbReference>
<feature type="transmembrane region" description="Helical" evidence="1">
    <location>
        <begin position="54"/>
        <end position="77"/>
    </location>
</feature>
<keyword evidence="1" id="KW-0472">Membrane</keyword>
<dbReference type="InterPro" id="IPR007349">
    <property type="entry name" value="DUF418"/>
</dbReference>
<feature type="transmembrane region" description="Helical" evidence="1">
    <location>
        <begin position="17"/>
        <end position="34"/>
    </location>
</feature>
<evidence type="ECO:0000259" key="2">
    <source>
        <dbReference type="Pfam" id="PF04235"/>
    </source>
</evidence>
<feature type="transmembrane region" description="Helical" evidence="1">
    <location>
        <begin position="279"/>
        <end position="300"/>
    </location>
</feature>
<evidence type="ECO:0000313" key="4">
    <source>
        <dbReference type="Proteomes" id="UP000527143"/>
    </source>
</evidence>
<dbReference type="Proteomes" id="UP000527143">
    <property type="component" value="Unassembled WGS sequence"/>
</dbReference>
<name>A0A840YBQ6_9SPHN</name>
<comment type="caution">
    <text evidence="3">The sequence shown here is derived from an EMBL/GenBank/DDBJ whole genome shotgun (WGS) entry which is preliminary data.</text>
</comment>
<feature type="transmembrane region" description="Helical" evidence="1">
    <location>
        <begin position="115"/>
        <end position="132"/>
    </location>
</feature>
<accession>A0A840YBQ6</accession>
<reference evidence="3 4" key="1">
    <citation type="submission" date="2020-08" db="EMBL/GenBank/DDBJ databases">
        <title>Genomic Encyclopedia of Type Strains, Phase IV (KMG-IV): sequencing the most valuable type-strain genomes for metagenomic binning, comparative biology and taxonomic classification.</title>
        <authorList>
            <person name="Goeker M."/>
        </authorList>
    </citation>
    <scope>NUCLEOTIDE SEQUENCE [LARGE SCALE GENOMIC DNA]</scope>
    <source>
        <strain evidence="3 4">DSM 26736</strain>
    </source>
</reference>
<feature type="transmembrane region" description="Helical" evidence="1">
    <location>
        <begin position="89"/>
        <end position="109"/>
    </location>
</feature>
<dbReference type="AlphaFoldDB" id="A0A840YBQ6"/>
<keyword evidence="1" id="KW-1133">Transmembrane helix</keyword>
<organism evidence="3 4">
    <name type="scientific">Sphingomonas xinjiangensis</name>
    <dbReference type="NCBI Taxonomy" id="643568"/>
    <lineage>
        <taxon>Bacteria</taxon>
        <taxon>Pseudomonadati</taxon>
        <taxon>Pseudomonadota</taxon>
        <taxon>Alphaproteobacteria</taxon>
        <taxon>Sphingomonadales</taxon>
        <taxon>Sphingomonadaceae</taxon>
        <taxon>Sphingomonas</taxon>
    </lineage>
</organism>
<protein>
    <recommendedName>
        <fullName evidence="2">DUF418 domain-containing protein</fullName>
    </recommendedName>
</protein>
<feature type="transmembrane region" description="Helical" evidence="1">
    <location>
        <begin position="241"/>
        <end position="259"/>
    </location>
</feature>
<feature type="transmembrane region" description="Helical" evidence="1">
    <location>
        <begin position="210"/>
        <end position="229"/>
    </location>
</feature>
<keyword evidence="4" id="KW-1185">Reference proteome</keyword>
<feature type="domain" description="DUF418" evidence="2">
    <location>
        <begin position="223"/>
        <end position="388"/>
    </location>
</feature>
<proteinExistence type="predicted"/>
<keyword evidence="1" id="KW-0812">Transmembrane</keyword>
<dbReference type="PANTHER" id="PTHR30590:SF2">
    <property type="entry name" value="INNER MEMBRANE PROTEIN"/>
    <property type="match status" value="1"/>
</dbReference>
<evidence type="ECO:0000256" key="1">
    <source>
        <dbReference type="SAM" id="Phobius"/>
    </source>
</evidence>
<gene>
    <name evidence="3" type="ORF">FHT02_000947</name>
</gene>
<dbReference type="RefSeq" id="WP_184084877.1">
    <property type="nucleotide sequence ID" value="NZ_JACIJF010000002.1"/>
</dbReference>